<dbReference type="SMART" id="SM00369">
    <property type="entry name" value="LRR_TYP"/>
    <property type="match status" value="5"/>
</dbReference>
<dbReference type="InterPro" id="IPR003591">
    <property type="entry name" value="Leu-rich_rpt_typical-subtyp"/>
</dbReference>
<dbReference type="InterPro" id="IPR055414">
    <property type="entry name" value="LRR_R13L4/SHOC2-like"/>
</dbReference>
<dbReference type="Gene3D" id="3.30.200.20">
    <property type="entry name" value="Phosphorylase Kinase, domain 1"/>
    <property type="match status" value="1"/>
</dbReference>
<dbReference type="SUPFAM" id="SSF52058">
    <property type="entry name" value="L domain-like"/>
    <property type="match status" value="1"/>
</dbReference>
<dbReference type="PANTHER" id="PTHR48051">
    <property type="match status" value="1"/>
</dbReference>
<dbReference type="GO" id="GO:0005930">
    <property type="term" value="C:axoneme"/>
    <property type="evidence" value="ECO:0007669"/>
    <property type="project" value="UniProtKB-SubCell"/>
</dbReference>
<protein>
    <recommendedName>
        <fullName evidence="5">Protein kinase domain-containing protein</fullName>
    </recommendedName>
</protein>
<proteinExistence type="predicted"/>
<feature type="binding site" evidence="4">
    <location>
        <position position="250"/>
    </location>
    <ligand>
        <name>ATP</name>
        <dbReference type="ChEBI" id="CHEBI:30616"/>
    </ligand>
</feature>
<accession>A0A150GRA6</accession>
<dbReference type="InterPro" id="IPR032675">
    <property type="entry name" value="LRR_dom_sf"/>
</dbReference>
<dbReference type="SUPFAM" id="SSF56112">
    <property type="entry name" value="Protein kinase-like (PK-like)"/>
    <property type="match status" value="1"/>
</dbReference>
<evidence type="ECO:0000259" key="5">
    <source>
        <dbReference type="PROSITE" id="PS50011"/>
    </source>
</evidence>
<dbReference type="PROSITE" id="PS00107">
    <property type="entry name" value="PROTEIN_KINASE_ATP"/>
    <property type="match status" value="1"/>
</dbReference>
<dbReference type="EMBL" id="LSYV01000011">
    <property type="protein sequence ID" value="KXZ52365.1"/>
    <property type="molecule type" value="Genomic_DNA"/>
</dbReference>
<comment type="subcellular location">
    <subcellularLocation>
        <location evidence="1">Cytoplasm</location>
        <location evidence="1">Cytoskeleton</location>
        <location evidence="1">Cilium axoneme</location>
    </subcellularLocation>
</comment>
<sequence length="458" mass="50111">MAHWLCTTADAGDCALAQLPNGLSQLKHIQVLLAPRNHLSDLPADLGRLAGTLVQLDLGQNKFTQVPPVLLKLTGLRNLNLMGNQLEHLPEDFGRLRNLRLLGLKSNKLVELPASFSKLTDLVELFITDNKLTELPPGMSACTSLVKLQASFNSFTTLPPCLLALPRLELLRVAVCSIAALPERLLESGCFPRLAWFSVAGNPACPEPPAREAVLPEVDEDELELGQKLGDGASGEVYRAIWKGELVAVKFFRSDVSPDGRTEDEVALAIALQHPHVTQVLAKVRYPHGLVLRLVTGTPLAHKPTSAHLLRCKWGGDVQFPLRRAMRLATAVADALQHCHEVGICHGDVYAHNVLMDEDENVTMCDFGASFSYDRKSQPFWEAMEVRAYGLMLRDVVDRCDDVAAPAEVATALRRLAERCTQLAPAQRPSFATIYQELRDLGAQLKAAETAASPRGGR</sequence>
<dbReference type="InterPro" id="IPR000719">
    <property type="entry name" value="Prot_kinase_dom"/>
</dbReference>
<dbReference type="Gene3D" id="3.80.10.10">
    <property type="entry name" value="Ribonuclease Inhibitor"/>
    <property type="match status" value="2"/>
</dbReference>
<dbReference type="STRING" id="33097.A0A150GRA6"/>
<dbReference type="Gene3D" id="1.10.510.10">
    <property type="entry name" value="Transferase(Phosphotransferase) domain 1"/>
    <property type="match status" value="1"/>
</dbReference>
<evidence type="ECO:0000256" key="3">
    <source>
        <dbReference type="ARBA" id="ARBA00022737"/>
    </source>
</evidence>
<dbReference type="AlphaFoldDB" id="A0A150GRA6"/>
<dbReference type="InterPro" id="IPR017441">
    <property type="entry name" value="Protein_kinase_ATP_BS"/>
</dbReference>
<dbReference type="GO" id="GO:0005524">
    <property type="term" value="F:ATP binding"/>
    <property type="evidence" value="ECO:0007669"/>
    <property type="project" value="UniProtKB-UniRule"/>
</dbReference>
<evidence type="ECO:0000256" key="1">
    <source>
        <dbReference type="ARBA" id="ARBA00004430"/>
    </source>
</evidence>
<evidence type="ECO:0000256" key="4">
    <source>
        <dbReference type="PROSITE-ProRule" id="PRU10141"/>
    </source>
</evidence>
<dbReference type="GO" id="GO:0004672">
    <property type="term" value="F:protein kinase activity"/>
    <property type="evidence" value="ECO:0007669"/>
    <property type="project" value="InterPro"/>
</dbReference>
<organism evidence="6 7">
    <name type="scientific">Gonium pectorale</name>
    <name type="common">Green alga</name>
    <dbReference type="NCBI Taxonomy" id="33097"/>
    <lineage>
        <taxon>Eukaryota</taxon>
        <taxon>Viridiplantae</taxon>
        <taxon>Chlorophyta</taxon>
        <taxon>core chlorophytes</taxon>
        <taxon>Chlorophyceae</taxon>
        <taxon>CS clade</taxon>
        <taxon>Chlamydomonadales</taxon>
        <taxon>Volvocaceae</taxon>
        <taxon>Gonium</taxon>
    </lineage>
</organism>
<dbReference type="InterPro" id="IPR050216">
    <property type="entry name" value="LRR_domain-containing"/>
</dbReference>
<keyword evidence="4" id="KW-0067">ATP-binding</keyword>
<evidence type="ECO:0000313" key="6">
    <source>
        <dbReference type="EMBL" id="KXZ52365.1"/>
    </source>
</evidence>
<reference evidence="7" key="1">
    <citation type="journal article" date="2016" name="Nat. Commun.">
        <title>The Gonium pectorale genome demonstrates co-option of cell cycle regulation during the evolution of multicellularity.</title>
        <authorList>
            <person name="Hanschen E.R."/>
            <person name="Marriage T.N."/>
            <person name="Ferris P.J."/>
            <person name="Hamaji T."/>
            <person name="Toyoda A."/>
            <person name="Fujiyama A."/>
            <person name="Neme R."/>
            <person name="Noguchi H."/>
            <person name="Minakuchi Y."/>
            <person name="Suzuki M."/>
            <person name="Kawai-Toyooka H."/>
            <person name="Smith D.R."/>
            <person name="Sparks H."/>
            <person name="Anderson J."/>
            <person name="Bakaric R."/>
            <person name="Luria V."/>
            <person name="Karger A."/>
            <person name="Kirschner M.W."/>
            <person name="Durand P.M."/>
            <person name="Michod R.E."/>
            <person name="Nozaki H."/>
            <person name="Olson B.J."/>
        </authorList>
    </citation>
    <scope>NUCLEOTIDE SEQUENCE [LARGE SCALE GENOMIC DNA]</scope>
    <source>
        <strain evidence="7">NIES-2863</strain>
    </source>
</reference>
<evidence type="ECO:0000313" key="7">
    <source>
        <dbReference type="Proteomes" id="UP000075714"/>
    </source>
</evidence>
<dbReference type="Proteomes" id="UP000075714">
    <property type="component" value="Unassembled WGS sequence"/>
</dbReference>
<gene>
    <name evidence="6" type="ORF">GPECTOR_10g999</name>
</gene>
<dbReference type="InterPro" id="IPR011009">
    <property type="entry name" value="Kinase-like_dom_sf"/>
</dbReference>
<dbReference type="PANTHER" id="PTHR48051:SF1">
    <property type="entry name" value="RAS SUPPRESSOR PROTEIN 1"/>
    <property type="match status" value="1"/>
</dbReference>
<dbReference type="PROSITE" id="PS50011">
    <property type="entry name" value="PROTEIN_KINASE_DOM"/>
    <property type="match status" value="1"/>
</dbReference>
<keyword evidence="7" id="KW-1185">Reference proteome</keyword>
<name>A0A150GRA6_GONPE</name>
<dbReference type="Pfam" id="PF23598">
    <property type="entry name" value="LRR_14"/>
    <property type="match status" value="1"/>
</dbReference>
<feature type="domain" description="Protein kinase" evidence="5">
    <location>
        <begin position="223"/>
        <end position="458"/>
    </location>
</feature>
<dbReference type="Pfam" id="PF00069">
    <property type="entry name" value="Pkinase"/>
    <property type="match status" value="1"/>
</dbReference>
<keyword evidence="4" id="KW-0547">Nucleotide-binding</keyword>
<keyword evidence="2" id="KW-0433">Leucine-rich repeat</keyword>
<keyword evidence="3" id="KW-0677">Repeat</keyword>
<comment type="caution">
    <text evidence="6">The sequence shown here is derived from an EMBL/GenBank/DDBJ whole genome shotgun (WGS) entry which is preliminary data.</text>
</comment>
<evidence type="ECO:0000256" key="2">
    <source>
        <dbReference type="ARBA" id="ARBA00022614"/>
    </source>
</evidence>
<dbReference type="OrthoDB" id="1668230at2759"/>